<feature type="binding site" evidence="3">
    <location>
        <position position="10"/>
    </location>
    <ligand>
        <name>a divalent metal cation</name>
        <dbReference type="ChEBI" id="CHEBI:60240"/>
        <label>1</label>
    </ligand>
</feature>
<protein>
    <submittedName>
        <fullName evidence="4">Hydrolase TatD</fullName>
    </submittedName>
</protein>
<evidence type="ECO:0000256" key="1">
    <source>
        <dbReference type="ARBA" id="ARBA00022723"/>
    </source>
</evidence>
<feature type="binding site" evidence="3">
    <location>
        <position position="173"/>
    </location>
    <ligand>
        <name>a divalent metal cation</name>
        <dbReference type="ChEBI" id="CHEBI:60240"/>
        <label>2</label>
    </ligand>
</feature>
<keyword evidence="1 3" id="KW-0479">Metal-binding</keyword>
<evidence type="ECO:0000313" key="4">
    <source>
        <dbReference type="EMBL" id="PIV31770.1"/>
    </source>
</evidence>
<dbReference type="InterPro" id="IPR032466">
    <property type="entry name" value="Metal_Hydrolase"/>
</dbReference>
<name>A0A2M7CQ10_9BACT</name>
<dbReference type="Pfam" id="PF01026">
    <property type="entry name" value="TatD_DNase"/>
    <property type="match status" value="1"/>
</dbReference>
<dbReference type="InterPro" id="IPR018228">
    <property type="entry name" value="DNase_TatD-rel_CS"/>
</dbReference>
<comment type="caution">
    <text evidence="4">The sequence shown here is derived from an EMBL/GenBank/DDBJ whole genome shotgun (WGS) entry which is preliminary data.</text>
</comment>
<dbReference type="InterPro" id="IPR001130">
    <property type="entry name" value="TatD-like"/>
</dbReference>
<dbReference type="PANTHER" id="PTHR46124">
    <property type="entry name" value="D-AMINOACYL-TRNA DEACYLASE"/>
    <property type="match status" value="1"/>
</dbReference>
<accession>A0A2M7CQ10</accession>
<dbReference type="EMBL" id="PEUH01000032">
    <property type="protein sequence ID" value="PIV31770.1"/>
    <property type="molecule type" value="Genomic_DNA"/>
</dbReference>
<dbReference type="AlphaFoldDB" id="A0A2M7CQ10"/>
<dbReference type="CDD" id="cd01310">
    <property type="entry name" value="TatD_DNAse"/>
    <property type="match status" value="1"/>
</dbReference>
<dbReference type="GO" id="GO:0046872">
    <property type="term" value="F:metal ion binding"/>
    <property type="evidence" value="ECO:0007669"/>
    <property type="project" value="UniProtKB-KW"/>
</dbReference>
<feature type="binding site" evidence="3">
    <location>
        <position position="91"/>
    </location>
    <ligand>
        <name>a divalent metal cation</name>
        <dbReference type="ChEBI" id="CHEBI:60240"/>
        <label>1</label>
    </ligand>
</feature>
<sequence>MFKFFDAHTHLQSPDFNKDREEVIQRIFDANIGVINVGADKNSSLKAVELAKKYPDKMRATIGCHPHYIEEFDYDFFKKLAGIPEVVAIGECGLDYYCNQENQNSQGKLCSPEEAELKIKEKQKEIFIKHIELAKEVGKPLMIHCREAFDDLIEILESNVKGQRLNVQSDIIHFFTGSLEDAKKLLEMRFYFTFNGLITHNRDFDEIIKYIPLEKIFLETDAPYVAPLSHRGKRNEPAYIIETAQKMAEIKGVSLEKVAEQTTENTIKVFNIL</sequence>
<dbReference type="Gene3D" id="3.20.20.140">
    <property type="entry name" value="Metal-dependent hydrolases"/>
    <property type="match status" value="1"/>
</dbReference>
<feature type="binding site" evidence="3">
    <location>
        <position position="144"/>
    </location>
    <ligand>
        <name>a divalent metal cation</name>
        <dbReference type="ChEBI" id="CHEBI:60240"/>
        <label>2</label>
    </ligand>
</feature>
<keyword evidence="2 4" id="KW-0378">Hydrolase</keyword>
<dbReference type="GO" id="GO:0016788">
    <property type="term" value="F:hydrolase activity, acting on ester bonds"/>
    <property type="evidence" value="ECO:0007669"/>
    <property type="project" value="InterPro"/>
</dbReference>
<feature type="binding site" evidence="3">
    <location>
        <position position="8"/>
    </location>
    <ligand>
        <name>a divalent metal cation</name>
        <dbReference type="ChEBI" id="CHEBI:60240"/>
        <label>1</label>
    </ligand>
</feature>
<dbReference type="NCBIfam" id="TIGR00010">
    <property type="entry name" value="YchF/TatD family DNA exonuclease"/>
    <property type="match status" value="1"/>
</dbReference>
<feature type="binding site" evidence="3">
    <location>
        <position position="221"/>
    </location>
    <ligand>
        <name>a divalent metal cation</name>
        <dbReference type="ChEBI" id="CHEBI:60240"/>
        <label>1</label>
    </ligand>
</feature>
<dbReference type="PANTHER" id="PTHR46124:SF2">
    <property type="entry name" value="D-AMINOACYL-TRNA DEACYLASE"/>
    <property type="match status" value="1"/>
</dbReference>
<proteinExistence type="predicted"/>
<dbReference type="PIRSF" id="PIRSF005902">
    <property type="entry name" value="DNase_TatD"/>
    <property type="match status" value="1"/>
</dbReference>
<dbReference type="GO" id="GO:0005829">
    <property type="term" value="C:cytosol"/>
    <property type="evidence" value="ECO:0007669"/>
    <property type="project" value="TreeGrafter"/>
</dbReference>
<dbReference type="Proteomes" id="UP000230595">
    <property type="component" value="Unassembled WGS sequence"/>
</dbReference>
<dbReference type="InterPro" id="IPR015991">
    <property type="entry name" value="TatD/YcfH-like"/>
</dbReference>
<dbReference type="PROSITE" id="PS01090">
    <property type="entry name" value="TATD_2"/>
    <property type="match status" value="1"/>
</dbReference>
<evidence type="ECO:0000256" key="2">
    <source>
        <dbReference type="ARBA" id="ARBA00022801"/>
    </source>
</evidence>
<evidence type="ECO:0000313" key="5">
    <source>
        <dbReference type="Proteomes" id="UP000230595"/>
    </source>
</evidence>
<dbReference type="SUPFAM" id="SSF51556">
    <property type="entry name" value="Metallo-dependent hydrolases"/>
    <property type="match status" value="1"/>
</dbReference>
<gene>
    <name evidence="4" type="ORF">COS33_01495</name>
</gene>
<organism evidence="4 5">
    <name type="scientific">Candidatus Wolfebacteria bacterium CG02_land_8_20_14_3_00_37_12</name>
    <dbReference type="NCBI Taxonomy" id="1975066"/>
    <lineage>
        <taxon>Bacteria</taxon>
        <taxon>Candidatus Wolfeibacteriota</taxon>
    </lineage>
</organism>
<dbReference type="GO" id="GO:0004536">
    <property type="term" value="F:DNA nuclease activity"/>
    <property type="evidence" value="ECO:0007669"/>
    <property type="project" value="InterPro"/>
</dbReference>
<reference evidence="5" key="1">
    <citation type="submission" date="2017-09" db="EMBL/GenBank/DDBJ databases">
        <title>Depth-based differentiation of microbial function through sediment-hosted aquifers and enrichment of novel symbionts in the deep terrestrial subsurface.</title>
        <authorList>
            <person name="Probst A.J."/>
            <person name="Ladd B."/>
            <person name="Jarett J.K."/>
            <person name="Geller-Mcgrath D.E."/>
            <person name="Sieber C.M.K."/>
            <person name="Emerson J.B."/>
            <person name="Anantharaman K."/>
            <person name="Thomas B.C."/>
            <person name="Malmstrom R."/>
            <person name="Stieglmeier M."/>
            <person name="Klingl A."/>
            <person name="Woyke T."/>
            <person name="Ryan C.M."/>
            <person name="Banfield J.F."/>
        </authorList>
    </citation>
    <scope>NUCLEOTIDE SEQUENCE [LARGE SCALE GENOMIC DNA]</scope>
</reference>
<evidence type="ECO:0000256" key="3">
    <source>
        <dbReference type="PIRSR" id="PIRSR005902-1"/>
    </source>
</evidence>